<dbReference type="InterPro" id="IPR012337">
    <property type="entry name" value="RNaseH-like_sf"/>
</dbReference>
<evidence type="ECO:0000256" key="13">
    <source>
        <dbReference type="ARBA" id="ARBA00023211"/>
    </source>
</evidence>
<dbReference type="CDD" id="cd07182">
    <property type="entry name" value="RNase_HII_bacteria_HII_like"/>
    <property type="match status" value="1"/>
</dbReference>
<evidence type="ECO:0000256" key="8">
    <source>
        <dbReference type="ARBA" id="ARBA00022490"/>
    </source>
</evidence>
<dbReference type="PROSITE" id="PS51975">
    <property type="entry name" value="RNASE_H_2"/>
    <property type="match status" value="1"/>
</dbReference>
<dbReference type="InterPro" id="IPR001352">
    <property type="entry name" value="RNase_HII/HIII"/>
</dbReference>
<evidence type="ECO:0000256" key="14">
    <source>
        <dbReference type="HAMAP-Rule" id="MF_00052"/>
    </source>
</evidence>
<dbReference type="Proteomes" id="UP000004848">
    <property type="component" value="Unassembled WGS sequence"/>
</dbReference>
<evidence type="ECO:0000256" key="5">
    <source>
        <dbReference type="ARBA" id="ARBA00007383"/>
    </source>
</evidence>
<dbReference type="SUPFAM" id="SSF53098">
    <property type="entry name" value="Ribonuclease H-like"/>
    <property type="match status" value="1"/>
</dbReference>
<keyword evidence="9 14" id="KW-0540">Nuclease</keyword>
<comment type="function">
    <text evidence="3 14 16">Endonuclease that specifically degrades the RNA of RNA-DNA hybrids.</text>
</comment>
<dbReference type="GO" id="GO:0032299">
    <property type="term" value="C:ribonuclease H2 complex"/>
    <property type="evidence" value="ECO:0007669"/>
    <property type="project" value="TreeGrafter"/>
</dbReference>
<sequence length="228" mass="24552">MRNGLFGGRVHVMTFSASLFDLAFPDSPDLAVERKHAAAFDGRLCGVDEAGRGPWAGPVVTAAVILDYDRLPDGLNDSKKLTEARREELFEQIVASAHVSLASASPATIDAVNIRTATLSAMVRAVNHLPLVPDYVLVDGRDVPLGLKQAGQALIKGDGRCLCVAAASIVAKVTRDRMMVHLDARFPDYGFAQHKGYGVPQHQQALERHGPTVHHRMSFKPVRLAAGS</sequence>
<comment type="cofactor">
    <cofactor evidence="14 15">
        <name>Mn(2+)</name>
        <dbReference type="ChEBI" id="CHEBI:29035"/>
    </cofactor>
    <cofactor evidence="14 15">
        <name>Mg(2+)</name>
        <dbReference type="ChEBI" id="CHEBI:18420"/>
    </cofactor>
    <text evidence="14 15">Manganese or magnesium. Binds 1 divalent metal ion per monomer in the absence of substrate. May bind a second metal ion after substrate binding.</text>
</comment>
<dbReference type="InterPro" id="IPR036397">
    <property type="entry name" value="RNaseH_sf"/>
</dbReference>
<evidence type="ECO:0000256" key="1">
    <source>
        <dbReference type="ARBA" id="ARBA00000077"/>
    </source>
</evidence>
<dbReference type="InterPro" id="IPR022898">
    <property type="entry name" value="RNase_HII"/>
</dbReference>
<dbReference type="PANTHER" id="PTHR10954:SF18">
    <property type="entry name" value="RIBONUCLEASE HII"/>
    <property type="match status" value="1"/>
</dbReference>
<feature type="binding site" evidence="14 15">
    <location>
        <position position="49"/>
    </location>
    <ligand>
        <name>a divalent metal cation</name>
        <dbReference type="ChEBI" id="CHEBI:60240"/>
    </ligand>
</feature>
<gene>
    <name evidence="14 18" type="primary">rnhB</name>
    <name evidence="18" type="ORF">SIAM614_06468</name>
</gene>
<proteinExistence type="inferred from homology"/>
<dbReference type="GO" id="GO:0003723">
    <property type="term" value="F:RNA binding"/>
    <property type="evidence" value="ECO:0007669"/>
    <property type="project" value="UniProtKB-UniRule"/>
</dbReference>
<dbReference type="AlphaFoldDB" id="A0NVD9"/>
<dbReference type="GO" id="GO:0030145">
    <property type="term" value="F:manganese ion binding"/>
    <property type="evidence" value="ECO:0007669"/>
    <property type="project" value="UniProtKB-UniRule"/>
</dbReference>
<accession>A0NVD9</accession>
<dbReference type="GO" id="GO:0043137">
    <property type="term" value="P:DNA replication, removal of RNA primer"/>
    <property type="evidence" value="ECO:0007669"/>
    <property type="project" value="TreeGrafter"/>
</dbReference>
<comment type="cofactor">
    <cofactor evidence="2">
        <name>Mg(2+)</name>
        <dbReference type="ChEBI" id="CHEBI:18420"/>
    </cofactor>
</comment>
<evidence type="ECO:0000256" key="10">
    <source>
        <dbReference type="ARBA" id="ARBA00022723"/>
    </source>
</evidence>
<dbReference type="GO" id="GO:0006298">
    <property type="term" value="P:mismatch repair"/>
    <property type="evidence" value="ECO:0007669"/>
    <property type="project" value="TreeGrafter"/>
</dbReference>
<comment type="subcellular location">
    <subcellularLocation>
        <location evidence="4 14">Cytoplasm</location>
    </subcellularLocation>
</comment>
<dbReference type="Gene3D" id="3.30.420.10">
    <property type="entry name" value="Ribonuclease H-like superfamily/Ribonuclease H"/>
    <property type="match status" value="1"/>
</dbReference>
<evidence type="ECO:0000313" key="19">
    <source>
        <dbReference type="Proteomes" id="UP000004848"/>
    </source>
</evidence>
<evidence type="ECO:0000256" key="11">
    <source>
        <dbReference type="ARBA" id="ARBA00022759"/>
    </source>
</evidence>
<evidence type="ECO:0000256" key="6">
    <source>
        <dbReference type="ARBA" id="ARBA00012180"/>
    </source>
</evidence>
<comment type="catalytic activity">
    <reaction evidence="1 14 15 16">
        <text>Endonucleolytic cleavage to 5'-phosphomonoester.</text>
        <dbReference type="EC" id="3.1.26.4"/>
    </reaction>
</comment>
<evidence type="ECO:0000259" key="17">
    <source>
        <dbReference type="PROSITE" id="PS51975"/>
    </source>
</evidence>
<evidence type="ECO:0000256" key="16">
    <source>
        <dbReference type="RuleBase" id="RU003515"/>
    </source>
</evidence>
<evidence type="ECO:0000256" key="15">
    <source>
        <dbReference type="PROSITE-ProRule" id="PRU01319"/>
    </source>
</evidence>
<dbReference type="EMBL" id="AAUW01000010">
    <property type="protein sequence ID" value="EAV43406.1"/>
    <property type="molecule type" value="Genomic_DNA"/>
</dbReference>
<evidence type="ECO:0000256" key="4">
    <source>
        <dbReference type="ARBA" id="ARBA00004496"/>
    </source>
</evidence>
<evidence type="ECO:0000256" key="12">
    <source>
        <dbReference type="ARBA" id="ARBA00022801"/>
    </source>
</evidence>
<organism evidence="18 19">
    <name type="scientific">Roseibium aggregatum (strain ATCC 25650 / DSM 13394 / JCM 20685 / NBRC 16684 / NCIMB 2208 / IAM 12614 / B1)</name>
    <name type="common">Stappia aggregata</name>
    <dbReference type="NCBI Taxonomy" id="384765"/>
    <lineage>
        <taxon>Bacteria</taxon>
        <taxon>Pseudomonadati</taxon>
        <taxon>Pseudomonadota</taxon>
        <taxon>Alphaproteobacteria</taxon>
        <taxon>Hyphomicrobiales</taxon>
        <taxon>Stappiaceae</taxon>
        <taxon>Roseibium</taxon>
    </lineage>
</organism>
<dbReference type="Pfam" id="PF01351">
    <property type="entry name" value="RNase_HII"/>
    <property type="match status" value="1"/>
</dbReference>
<evidence type="ECO:0000256" key="7">
    <source>
        <dbReference type="ARBA" id="ARBA00019179"/>
    </source>
</evidence>
<dbReference type="HAMAP" id="MF_00052_B">
    <property type="entry name" value="RNase_HII_B"/>
    <property type="match status" value="1"/>
</dbReference>
<keyword evidence="11 14" id="KW-0255">Endonuclease</keyword>
<keyword evidence="13 14" id="KW-0464">Manganese</keyword>
<dbReference type="GO" id="GO:0005737">
    <property type="term" value="C:cytoplasm"/>
    <property type="evidence" value="ECO:0007669"/>
    <property type="project" value="UniProtKB-SubCell"/>
</dbReference>
<dbReference type="NCBIfam" id="NF000595">
    <property type="entry name" value="PRK00015.1-3"/>
    <property type="match status" value="1"/>
</dbReference>
<dbReference type="GO" id="GO:0004523">
    <property type="term" value="F:RNA-DNA hybrid ribonuclease activity"/>
    <property type="evidence" value="ECO:0007669"/>
    <property type="project" value="UniProtKB-UniRule"/>
</dbReference>
<dbReference type="eggNOG" id="COG0164">
    <property type="taxonomic scope" value="Bacteria"/>
</dbReference>
<feature type="binding site" evidence="14 15">
    <location>
        <position position="48"/>
    </location>
    <ligand>
        <name>a divalent metal cation</name>
        <dbReference type="ChEBI" id="CHEBI:60240"/>
    </ligand>
</feature>
<keyword evidence="8 14" id="KW-0963">Cytoplasm</keyword>
<reference evidence="18 19" key="1">
    <citation type="submission" date="2006-05" db="EMBL/GenBank/DDBJ databases">
        <authorList>
            <person name="King G."/>
            <person name="Ferriera S."/>
            <person name="Johnson J."/>
            <person name="Kravitz S."/>
            <person name="Beeson K."/>
            <person name="Sutton G."/>
            <person name="Rogers Y.-H."/>
            <person name="Friedman R."/>
            <person name="Frazier M."/>
            <person name="Venter J.C."/>
        </authorList>
    </citation>
    <scope>NUCLEOTIDE SEQUENCE [LARGE SCALE GENOMIC DNA]</scope>
    <source>
        <strain evidence="19">ATCC 25650 / DSM 13394 / JCM 20685 / NBRC 16684 / NCIMB 2208 / IAM 12614 / B1</strain>
    </source>
</reference>
<comment type="similarity">
    <text evidence="5 14 16">Belongs to the RNase HII family.</text>
</comment>
<name>A0NVD9_ROSAI</name>
<keyword evidence="12 14" id="KW-0378">Hydrolase</keyword>
<evidence type="ECO:0000256" key="3">
    <source>
        <dbReference type="ARBA" id="ARBA00004065"/>
    </source>
</evidence>
<dbReference type="PANTHER" id="PTHR10954">
    <property type="entry name" value="RIBONUCLEASE H2 SUBUNIT A"/>
    <property type="match status" value="1"/>
</dbReference>
<evidence type="ECO:0000313" key="18">
    <source>
        <dbReference type="EMBL" id="EAV43406.1"/>
    </source>
</evidence>
<feature type="binding site" evidence="14 15">
    <location>
        <position position="139"/>
    </location>
    <ligand>
        <name>a divalent metal cation</name>
        <dbReference type="ChEBI" id="CHEBI:60240"/>
    </ligand>
</feature>
<keyword evidence="10 14" id="KW-0479">Metal-binding</keyword>
<evidence type="ECO:0000256" key="9">
    <source>
        <dbReference type="ARBA" id="ARBA00022722"/>
    </source>
</evidence>
<protein>
    <recommendedName>
        <fullName evidence="7 14">Ribonuclease HII</fullName>
        <shortName evidence="14">RNase HII</shortName>
        <ecNumber evidence="6 14">3.1.26.4</ecNumber>
    </recommendedName>
</protein>
<dbReference type="EC" id="3.1.26.4" evidence="6 14"/>
<feature type="domain" description="RNase H type-2" evidence="17">
    <location>
        <begin position="42"/>
        <end position="228"/>
    </location>
</feature>
<dbReference type="InterPro" id="IPR024567">
    <property type="entry name" value="RNase_HII/HIII_dom"/>
</dbReference>
<comment type="caution">
    <text evidence="18">The sequence shown here is derived from an EMBL/GenBank/DDBJ whole genome shotgun (WGS) entry which is preliminary data.</text>
</comment>
<evidence type="ECO:0000256" key="2">
    <source>
        <dbReference type="ARBA" id="ARBA00001946"/>
    </source>
</evidence>